<reference evidence="1" key="1">
    <citation type="submission" date="2020-04" db="EMBL/GenBank/DDBJ databases">
        <title>Genome Assembly and Annotation of Botryosphaeria dothidea sdau 11-99, a Latent Pathogen of Apple Fruit Ring Rot in China.</title>
        <authorList>
            <person name="Yu C."/>
            <person name="Diao Y."/>
            <person name="Lu Q."/>
            <person name="Zhao J."/>
            <person name="Cui S."/>
            <person name="Peng C."/>
            <person name="He B."/>
            <person name="Liu H."/>
        </authorList>
    </citation>
    <scope>NUCLEOTIDE SEQUENCE [LARGE SCALE GENOMIC DNA]</scope>
    <source>
        <strain evidence="1">Sdau11-99</strain>
    </source>
</reference>
<sequence>MSDDTQHDIIWAVPVSPATFGARLEAFANALPAWRTVQLCQRSGVGGGRFLSKLPQELMDMIFEWLILAHSQDNHGACEDELHCLGRTCDYQTAVDTRSITHPTFRGSNLRWLTCIFNKQHRSQLTSNKLLGLLECESNFLKSPSRMMMRKALAEEFGLNVHATFAGEREPDSEQDWKSHLLRYSSMMHPNERPHVDITFWVSSIKFTNAWRLRDLRHIYSDHGEYFVIDEDQEKVPKSAQRGFRKASRWLGLELSPLDDGESAEKASFVQHGILGRNLWH</sequence>
<proteinExistence type="predicted"/>
<dbReference type="EMBL" id="WWBZ02000002">
    <property type="protein sequence ID" value="KAF4312544.1"/>
    <property type="molecule type" value="Genomic_DNA"/>
</dbReference>
<comment type="caution">
    <text evidence="1">The sequence shown here is derived from an EMBL/GenBank/DDBJ whole genome shotgun (WGS) entry which is preliminary data.</text>
</comment>
<gene>
    <name evidence="1" type="ORF">GTA08_BOTSDO11586</name>
</gene>
<name>A0A8H4J5Y0_9PEZI</name>
<evidence type="ECO:0000313" key="2">
    <source>
        <dbReference type="Proteomes" id="UP000572817"/>
    </source>
</evidence>
<dbReference type="OrthoDB" id="3795850at2759"/>
<keyword evidence="2" id="KW-1185">Reference proteome</keyword>
<dbReference type="AlphaFoldDB" id="A0A8H4J5Y0"/>
<dbReference type="Proteomes" id="UP000572817">
    <property type="component" value="Unassembled WGS sequence"/>
</dbReference>
<evidence type="ECO:0000313" key="1">
    <source>
        <dbReference type="EMBL" id="KAF4312544.1"/>
    </source>
</evidence>
<organism evidence="1 2">
    <name type="scientific">Botryosphaeria dothidea</name>
    <dbReference type="NCBI Taxonomy" id="55169"/>
    <lineage>
        <taxon>Eukaryota</taxon>
        <taxon>Fungi</taxon>
        <taxon>Dikarya</taxon>
        <taxon>Ascomycota</taxon>
        <taxon>Pezizomycotina</taxon>
        <taxon>Dothideomycetes</taxon>
        <taxon>Dothideomycetes incertae sedis</taxon>
        <taxon>Botryosphaeriales</taxon>
        <taxon>Botryosphaeriaceae</taxon>
        <taxon>Botryosphaeria</taxon>
    </lineage>
</organism>
<protein>
    <submittedName>
        <fullName evidence="1">Uncharacterized protein</fullName>
    </submittedName>
</protein>
<accession>A0A8H4J5Y0</accession>